<proteinExistence type="predicted"/>
<dbReference type="InterPro" id="IPR006462">
    <property type="entry name" value="MS5"/>
</dbReference>
<dbReference type="RefSeq" id="XP_010436768.1">
    <property type="nucleotide sequence ID" value="XM_010438466.1"/>
</dbReference>
<keyword evidence="1" id="KW-1185">Reference proteome</keyword>
<reference evidence="2" key="2">
    <citation type="submission" date="2025-08" db="UniProtKB">
        <authorList>
            <consortium name="RefSeq"/>
        </authorList>
    </citation>
    <scope>IDENTIFICATION</scope>
    <source>
        <tissue evidence="2">Leaf</tissue>
    </source>
</reference>
<accession>A0ABM0U6Q6</accession>
<sequence>MDAVNPADNYSPLSLKTWVKHDEHAKTEHLSWETFFCDVEDWQEADHEWDNEAIDDLYKVELPKWLPDENLQHCYVVKDSKLMDRENWWLHLFTEFAFYTKWSKLLALDAIAECLPLETQKVVVETRGEAETEPREKLKAANAILYISFECGNDPITGNVANYRAIVRKTMDGKQGHMRLEVRCWSI</sequence>
<name>A0ABM0U6Q6_CAMSA</name>
<organism evidence="1 2">
    <name type="scientific">Camelina sativa</name>
    <name type="common">False flax</name>
    <name type="synonym">Myagrum sativum</name>
    <dbReference type="NCBI Taxonomy" id="90675"/>
    <lineage>
        <taxon>Eukaryota</taxon>
        <taxon>Viridiplantae</taxon>
        <taxon>Streptophyta</taxon>
        <taxon>Embryophyta</taxon>
        <taxon>Tracheophyta</taxon>
        <taxon>Spermatophyta</taxon>
        <taxon>Magnoliopsida</taxon>
        <taxon>eudicotyledons</taxon>
        <taxon>Gunneridae</taxon>
        <taxon>Pentapetalae</taxon>
        <taxon>rosids</taxon>
        <taxon>malvids</taxon>
        <taxon>Brassicales</taxon>
        <taxon>Brassicaceae</taxon>
        <taxon>Camelineae</taxon>
        <taxon>Camelina</taxon>
    </lineage>
</organism>
<evidence type="ECO:0000313" key="2">
    <source>
        <dbReference type="RefSeq" id="XP_010436768.1"/>
    </source>
</evidence>
<protein>
    <submittedName>
        <fullName evidence="2">UPF0725 protein At4g29550-like</fullName>
    </submittedName>
</protein>
<dbReference type="GeneID" id="104720578"/>
<reference evidence="1" key="1">
    <citation type="journal article" date="2014" name="Nat. Commun.">
        <title>The emerging biofuel crop Camelina sativa retains a highly undifferentiated hexaploid genome structure.</title>
        <authorList>
            <person name="Kagale S."/>
            <person name="Koh C."/>
            <person name="Nixon J."/>
            <person name="Bollina V."/>
            <person name="Clarke W.E."/>
            <person name="Tuteja R."/>
            <person name="Spillane C."/>
            <person name="Robinson S.J."/>
            <person name="Links M.G."/>
            <person name="Clarke C."/>
            <person name="Higgins E.E."/>
            <person name="Huebert T."/>
            <person name="Sharpe A.G."/>
            <person name="Parkin I.A."/>
        </authorList>
    </citation>
    <scope>NUCLEOTIDE SEQUENCE [LARGE SCALE GENOMIC DNA]</scope>
    <source>
        <strain evidence="1">cv. DH55</strain>
    </source>
</reference>
<dbReference type="Proteomes" id="UP000694864">
    <property type="component" value="Chromosome 10"/>
</dbReference>
<dbReference type="Pfam" id="PF04776">
    <property type="entry name" value="protein_MS5"/>
    <property type="match status" value="1"/>
</dbReference>
<evidence type="ECO:0000313" key="1">
    <source>
        <dbReference type="Proteomes" id="UP000694864"/>
    </source>
</evidence>
<gene>
    <name evidence="2" type="primary">LOC104720578</name>
</gene>